<accession>A0A6B2R0W0</accession>
<dbReference type="SMART" id="SM00880">
    <property type="entry name" value="CHAD"/>
    <property type="match status" value="1"/>
</dbReference>
<evidence type="ECO:0000313" key="3">
    <source>
        <dbReference type="EMBL" id="NDY83254.1"/>
    </source>
</evidence>
<dbReference type="SUPFAM" id="SSF55154">
    <property type="entry name" value="CYTH-like phosphatases"/>
    <property type="match status" value="1"/>
</dbReference>
<dbReference type="PROSITE" id="PS51708">
    <property type="entry name" value="CHAD"/>
    <property type="match status" value="1"/>
</dbReference>
<reference evidence="3" key="1">
    <citation type="submission" date="2020-02" db="EMBL/GenBank/DDBJ databases">
        <authorList>
            <person name="Chen W.-M."/>
        </authorList>
    </citation>
    <scope>NUCLEOTIDE SEQUENCE</scope>
    <source>
        <strain evidence="3">NBD-18</strain>
    </source>
</reference>
<comment type="caution">
    <text evidence="3">The sequence shown here is derived from an EMBL/GenBank/DDBJ whole genome shotgun (WGS) entry which is preliminary data.</text>
</comment>
<evidence type="ECO:0000259" key="2">
    <source>
        <dbReference type="PROSITE" id="PS51708"/>
    </source>
</evidence>
<dbReference type="InterPro" id="IPR007899">
    <property type="entry name" value="CHAD_dom"/>
</dbReference>
<dbReference type="InterPro" id="IPR023577">
    <property type="entry name" value="CYTH_domain"/>
</dbReference>
<dbReference type="Pfam" id="PF05235">
    <property type="entry name" value="CHAD"/>
    <property type="match status" value="1"/>
</dbReference>
<dbReference type="Gene3D" id="2.40.320.10">
    <property type="entry name" value="Hypothetical Protein Pfu-838710-001"/>
    <property type="match status" value="1"/>
</dbReference>
<dbReference type="InterPro" id="IPR033469">
    <property type="entry name" value="CYTH-like_dom_sf"/>
</dbReference>
<feature type="domain" description="CHAD" evidence="2">
    <location>
        <begin position="232"/>
        <end position="551"/>
    </location>
</feature>
<dbReference type="AlphaFoldDB" id="A0A6B2R0W0"/>
<proteinExistence type="predicted"/>
<name>A0A6B2R0W0_9BURK</name>
<dbReference type="PROSITE" id="PS51707">
    <property type="entry name" value="CYTH"/>
    <property type="match status" value="1"/>
</dbReference>
<sequence length="551" mass="62201">MSEQELKLHVPAHSRAGIVKELTQQPVTRVRLHALYFDTPSRALVKGRIALRLRQEGRKWVQTLKMPGDHPLSRIELNHPRPGPSLDLTLYHGTEAGDALAKITEQLEVCYETDVKRMLRKVRSRQGLVEIAYDQGILRAGSIELPISEIEFELISGRIEAIFVVGKRWQKAHGLIMDARSKAERGDNLAMLNQTLDRIKSGKVEDAEGLNAKAIAKFWSPRSSQLPSLNNQMTIAQALVLVTHECLDQIIRNAAVLAEVDTLGIMQAGKAEHVHQLRVGIRRLRSAWSLFNGLTPLPPREMREAIKPLFAKLGGTRDLDVLNETLLPILRAAGQPPLILAQDYDDVPANELVTSQTFQGWLLDLIEYTIAPPKELPNAYESTEAEENPLTTHSTALSKTTVQVVPLHAASNLVAPIQALKEPALKHALIGRLKKWHKRVIREGLKFEEIDIEARHELRKRAKRLRYGLQFAETLLPEVRLRSYRKELANVQDILGEMNDLAVAREHFVILRDTQPSAWFACGWITSRLEILTHRATSAFKTLSKTEPFWR</sequence>
<organism evidence="3">
    <name type="scientific">Sheuella amnicola</name>
    <dbReference type="NCBI Taxonomy" id="2707330"/>
    <lineage>
        <taxon>Bacteria</taxon>
        <taxon>Pseudomonadati</taxon>
        <taxon>Pseudomonadota</taxon>
        <taxon>Betaproteobacteria</taxon>
        <taxon>Burkholderiales</taxon>
        <taxon>Alcaligenaceae</taxon>
        <taxon>Sheuella</taxon>
    </lineage>
</organism>
<dbReference type="SMART" id="SM01118">
    <property type="entry name" value="CYTH"/>
    <property type="match status" value="1"/>
</dbReference>
<dbReference type="PANTHER" id="PTHR39339">
    <property type="entry name" value="SLR1444 PROTEIN"/>
    <property type="match status" value="1"/>
</dbReference>
<evidence type="ECO:0000259" key="1">
    <source>
        <dbReference type="PROSITE" id="PS51707"/>
    </source>
</evidence>
<gene>
    <name evidence="3" type="ORF">G3I67_08415</name>
</gene>
<dbReference type="Pfam" id="PF01928">
    <property type="entry name" value="CYTH"/>
    <property type="match status" value="1"/>
</dbReference>
<feature type="domain" description="CYTH" evidence="1">
    <location>
        <begin position="1"/>
        <end position="193"/>
    </location>
</feature>
<protein>
    <submittedName>
        <fullName evidence="3">CYTH and CHAD domain-containing protein</fullName>
    </submittedName>
</protein>
<dbReference type="RefSeq" id="WP_163654234.1">
    <property type="nucleotide sequence ID" value="NZ_JAAGRN010000005.1"/>
</dbReference>
<dbReference type="Gene3D" id="1.40.20.10">
    <property type="entry name" value="CHAD domain"/>
    <property type="match status" value="1"/>
</dbReference>
<dbReference type="EMBL" id="JAAGRN010000005">
    <property type="protein sequence ID" value="NDY83254.1"/>
    <property type="molecule type" value="Genomic_DNA"/>
</dbReference>
<dbReference type="InterPro" id="IPR038186">
    <property type="entry name" value="CHAD_dom_sf"/>
</dbReference>
<dbReference type="CDD" id="cd07756">
    <property type="entry name" value="CYTH-like_Pase_CHAD"/>
    <property type="match status" value="1"/>
</dbReference>
<dbReference type="PANTHER" id="PTHR39339:SF1">
    <property type="entry name" value="CHAD DOMAIN-CONTAINING PROTEIN"/>
    <property type="match status" value="1"/>
</dbReference>